<gene>
    <name evidence="2" type="ORF">FWILDA_LOCUS8727</name>
</gene>
<feature type="domain" description="Serine-threonine/tyrosine-protein kinase catalytic" evidence="1">
    <location>
        <begin position="2"/>
        <end position="65"/>
    </location>
</feature>
<evidence type="ECO:0000313" key="2">
    <source>
        <dbReference type="EMBL" id="CAI2178718.1"/>
    </source>
</evidence>
<dbReference type="OrthoDB" id="3205772at2759"/>
<evidence type="ECO:0000313" key="3">
    <source>
        <dbReference type="Proteomes" id="UP001153678"/>
    </source>
</evidence>
<dbReference type="EMBL" id="CAMKVN010001905">
    <property type="protein sequence ID" value="CAI2178718.1"/>
    <property type="molecule type" value="Genomic_DNA"/>
</dbReference>
<sequence length="82" mass="9508">MIMWEFTSGIIPFNNEAYDLQLSLSIYKGRRSEIIKDTPQYYINLMKSCWNLNLSKRPTALNIKKIIIKFSSDTFLGSGKVL</sequence>
<reference evidence="2" key="1">
    <citation type="submission" date="2022-08" db="EMBL/GenBank/DDBJ databases">
        <authorList>
            <person name="Kallberg Y."/>
            <person name="Tangrot J."/>
            <person name="Rosling A."/>
        </authorList>
    </citation>
    <scope>NUCLEOTIDE SEQUENCE</scope>
    <source>
        <strain evidence="2">Wild A</strain>
    </source>
</reference>
<accession>A0A9W4SRY6</accession>
<organism evidence="2 3">
    <name type="scientific">Funneliformis geosporum</name>
    <dbReference type="NCBI Taxonomy" id="1117311"/>
    <lineage>
        <taxon>Eukaryota</taxon>
        <taxon>Fungi</taxon>
        <taxon>Fungi incertae sedis</taxon>
        <taxon>Mucoromycota</taxon>
        <taxon>Glomeromycotina</taxon>
        <taxon>Glomeromycetes</taxon>
        <taxon>Glomerales</taxon>
        <taxon>Glomeraceae</taxon>
        <taxon>Funneliformis</taxon>
    </lineage>
</organism>
<dbReference type="AlphaFoldDB" id="A0A9W4SRY6"/>
<dbReference type="Proteomes" id="UP001153678">
    <property type="component" value="Unassembled WGS sequence"/>
</dbReference>
<dbReference type="SUPFAM" id="SSF56112">
    <property type="entry name" value="Protein kinase-like (PK-like)"/>
    <property type="match status" value="1"/>
</dbReference>
<comment type="caution">
    <text evidence="2">The sequence shown here is derived from an EMBL/GenBank/DDBJ whole genome shotgun (WGS) entry which is preliminary data.</text>
</comment>
<evidence type="ECO:0000259" key="1">
    <source>
        <dbReference type="Pfam" id="PF07714"/>
    </source>
</evidence>
<name>A0A9W4SRY6_9GLOM</name>
<dbReference type="InterPro" id="IPR011009">
    <property type="entry name" value="Kinase-like_dom_sf"/>
</dbReference>
<dbReference type="Gene3D" id="1.10.510.10">
    <property type="entry name" value="Transferase(Phosphotransferase) domain 1"/>
    <property type="match status" value="1"/>
</dbReference>
<dbReference type="Pfam" id="PF07714">
    <property type="entry name" value="PK_Tyr_Ser-Thr"/>
    <property type="match status" value="1"/>
</dbReference>
<keyword evidence="3" id="KW-1185">Reference proteome</keyword>
<dbReference type="InterPro" id="IPR001245">
    <property type="entry name" value="Ser-Thr/Tyr_kinase_cat_dom"/>
</dbReference>
<protein>
    <submittedName>
        <fullName evidence="2">10225_t:CDS:1</fullName>
    </submittedName>
</protein>
<dbReference type="GO" id="GO:0004672">
    <property type="term" value="F:protein kinase activity"/>
    <property type="evidence" value="ECO:0007669"/>
    <property type="project" value="InterPro"/>
</dbReference>
<proteinExistence type="predicted"/>